<dbReference type="AlphaFoldDB" id="A0AAI9Y6T9"/>
<evidence type="ECO:0000313" key="3">
    <source>
        <dbReference type="Proteomes" id="UP001239213"/>
    </source>
</evidence>
<organism evidence="2 3">
    <name type="scientific">Colletotrichum cuscutae</name>
    <dbReference type="NCBI Taxonomy" id="1209917"/>
    <lineage>
        <taxon>Eukaryota</taxon>
        <taxon>Fungi</taxon>
        <taxon>Dikarya</taxon>
        <taxon>Ascomycota</taxon>
        <taxon>Pezizomycotina</taxon>
        <taxon>Sordariomycetes</taxon>
        <taxon>Hypocreomycetidae</taxon>
        <taxon>Glomerellales</taxon>
        <taxon>Glomerellaceae</taxon>
        <taxon>Colletotrichum</taxon>
        <taxon>Colletotrichum acutatum species complex</taxon>
    </lineage>
</organism>
<evidence type="ECO:0000313" key="2">
    <source>
        <dbReference type="EMBL" id="KAK1482570.1"/>
    </source>
</evidence>
<comment type="caution">
    <text evidence="2">The sequence shown here is derived from an EMBL/GenBank/DDBJ whole genome shotgun (WGS) entry which is preliminary data.</text>
</comment>
<protein>
    <submittedName>
        <fullName evidence="2">Uncharacterized protein</fullName>
    </submittedName>
</protein>
<sequence>SAVPDQRQGDQHPEPVPSSPKPSLTPKQTTADDEQRTRGSITPPRRYTDDTFLLLQEHRLLENTPDDTRPDPRPPDPSTTIRRLGAIFG</sequence>
<reference evidence="2" key="1">
    <citation type="submission" date="2016-11" db="EMBL/GenBank/DDBJ databases">
        <title>The genome sequence of Colletotrichum cuscutae.</title>
        <authorList>
            <person name="Baroncelli R."/>
        </authorList>
    </citation>
    <scope>NUCLEOTIDE SEQUENCE</scope>
    <source>
        <strain evidence="2">IMI 304802</strain>
    </source>
</reference>
<keyword evidence="3" id="KW-1185">Reference proteome</keyword>
<gene>
    <name evidence="2" type="ORF">CCUS01_04183</name>
</gene>
<name>A0AAI9Y6T9_9PEZI</name>
<proteinExistence type="predicted"/>
<feature type="region of interest" description="Disordered" evidence="1">
    <location>
        <begin position="1"/>
        <end position="89"/>
    </location>
</feature>
<dbReference type="Proteomes" id="UP001239213">
    <property type="component" value="Unassembled WGS sequence"/>
</dbReference>
<evidence type="ECO:0000256" key="1">
    <source>
        <dbReference type="SAM" id="MobiDB-lite"/>
    </source>
</evidence>
<dbReference type="EMBL" id="MPDP01000090">
    <property type="protein sequence ID" value="KAK1482570.1"/>
    <property type="molecule type" value="Genomic_DNA"/>
</dbReference>
<feature type="non-terminal residue" evidence="2">
    <location>
        <position position="1"/>
    </location>
</feature>
<feature type="compositionally biased region" description="Basic and acidic residues" evidence="1">
    <location>
        <begin position="56"/>
        <end position="74"/>
    </location>
</feature>
<accession>A0AAI9Y6T9</accession>